<dbReference type="AlphaFoldDB" id="A0A074ZKI5"/>
<dbReference type="CTD" id="20319381"/>
<gene>
    <name evidence="1" type="ORF">T265_05199</name>
</gene>
<proteinExistence type="predicted"/>
<evidence type="ECO:0000313" key="2">
    <source>
        <dbReference type="Proteomes" id="UP000054324"/>
    </source>
</evidence>
<dbReference type="Proteomes" id="UP000054324">
    <property type="component" value="Unassembled WGS sequence"/>
</dbReference>
<evidence type="ECO:0000313" key="1">
    <source>
        <dbReference type="EMBL" id="KER27843.1"/>
    </source>
</evidence>
<accession>A0A074ZKI5</accession>
<dbReference type="EMBL" id="KL596713">
    <property type="protein sequence ID" value="KER27843.1"/>
    <property type="molecule type" value="Genomic_DNA"/>
</dbReference>
<organism evidence="1 2">
    <name type="scientific">Opisthorchis viverrini</name>
    <name type="common">Southeast Asian liver fluke</name>
    <dbReference type="NCBI Taxonomy" id="6198"/>
    <lineage>
        <taxon>Eukaryota</taxon>
        <taxon>Metazoa</taxon>
        <taxon>Spiralia</taxon>
        <taxon>Lophotrochozoa</taxon>
        <taxon>Platyhelminthes</taxon>
        <taxon>Trematoda</taxon>
        <taxon>Digenea</taxon>
        <taxon>Opisthorchiida</taxon>
        <taxon>Opisthorchiata</taxon>
        <taxon>Opisthorchiidae</taxon>
        <taxon>Opisthorchis</taxon>
    </lineage>
</organism>
<dbReference type="KEGG" id="ovi:T265_05199"/>
<dbReference type="GeneID" id="20319381"/>
<sequence>MRPISSYLFCQCACPPATTHTVESISEMNSYRCWTTVVSTPMESHKSRERYLNRRIKLCPMWLSIIQCLLMLFGHSDLRTRNSANFQRLHYSRDSSVVLVSERICGTESVTTRPHLAFKKAVNCAPEISGLCYRTTMIASNLQCAGDNWSQLIQACPHPNPTCPQL</sequence>
<dbReference type="RefSeq" id="XP_009168407.1">
    <property type="nucleotide sequence ID" value="XM_009170143.1"/>
</dbReference>
<keyword evidence="2" id="KW-1185">Reference proteome</keyword>
<reference evidence="1 2" key="1">
    <citation type="submission" date="2013-11" db="EMBL/GenBank/DDBJ databases">
        <title>Opisthorchis viverrini - life in the bile duct.</title>
        <authorList>
            <person name="Young N.D."/>
            <person name="Nagarajan N."/>
            <person name="Lin S.J."/>
            <person name="Korhonen P.K."/>
            <person name="Jex A.R."/>
            <person name="Hall R.S."/>
            <person name="Safavi-Hemami H."/>
            <person name="Kaewkong W."/>
            <person name="Bertrand D."/>
            <person name="Gao S."/>
            <person name="Seet Q."/>
            <person name="Wongkham S."/>
            <person name="Teh B.T."/>
            <person name="Wongkham C."/>
            <person name="Intapan P.M."/>
            <person name="Maleewong W."/>
            <person name="Yang X."/>
            <person name="Hu M."/>
            <person name="Wang Z."/>
            <person name="Hofmann A."/>
            <person name="Sternberg P.W."/>
            <person name="Tan P."/>
            <person name="Wang J."/>
            <person name="Gasser R.B."/>
        </authorList>
    </citation>
    <scope>NUCLEOTIDE SEQUENCE [LARGE SCALE GENOMIC DNA]</scope>
</reference>
<name>A0A074ZKI5_OPIVI</name>
<protein>
    <submittedName>
        <fullName evidence="1">Uncharacterized protein</fullName>
    </submittedName>
</protein>